<gene>
    <name evidence="11" type="ORF">BIFANG_02912</name>
</gene>
<evidence type="ECO:0000256" key="7">
    <source>
        <dbReference type="ARBA" id="ARBA00023136"/>
    </source>
</evidence>
<dbReference type="InterPro" id="IPR023271">
    <property type="entry name" value="Aquaporin-like"/>
</dbReference>
<dbReference type="HOGENOM" id="CLU_057061_0_0_11"/>
<dbReference type="STRING" id="1683.Bang102_006295"/>
<dbReference type="eggNOG" id="COG0580">
    <property type="taxonomic scope" value="Bacteria"/>
</dbReference>
<evidence type="ECO:0000256" key="2">
    <source>
        <dbReference type="ARBA" id="ARBA00006175"/>
    </source>
</evidence>
<dbReference type="SUPFAM" id="SSF81338">
    <property type="entry name" value="Aquaporin-like"/>
    <property type="match status" value="1"/>
</dbReference>
<dbReference type="InterPro" id="IPR034294">
    <property type="entry name" value="Aquaporin_transptr"/>
</dbReference>
<dbReference type="PROSITE" id="PS00221">
    <property type="entry name" value="MIP"/>
    <property type="match status" value="1"/>
</dbReference>
<protein>
    <submittedName>
        <fullName evidence="11">Transporter, major intrinsic protein (MIP) family protein</fullName>
    </submittedName>
</protein>
<evidence type="ECO:0000256" key="10">
    <source>
        <dbReference type="SAM" id="Phobius"/>
    </source>
</evidence>
<dbReference type="InterPro" id="IPR022357">
    <property type="entry name" value="MIP_CS"/>
</dbReference>
<dbReference type="Pfam" id="PF00230">
    <property type="entry name" value="MIP"/>
    <property type="match status" value="1"/>
</dbReference>
<keyword evidence="4" id="KW-1003">Cell membrane</keyword>
<dbReference type="PATRIC" id="fig|518635.7.peg.846"/>
<evidence type="ECO:0000256" key="3">
    <source>
        <dbReference type="ARBA" id="ARBA00022448"/>
    </source>
</evidence>
<feature type="transmembrane region" description="Helical" evidence="10">
    <location>
        <begin position="57"/>
        <end position="78"/>
    </location>
</feature>
<dbReference type="GO" id="GO:0015250">
    <property type="term" value="F:water channel activity"/>
    <property type="evidence" value="ECO:0007669"/>
    <property type="project" value="TreeGrafter"/>
</dbReference>
<dbReference type="Gene3D" id="1.20.1080.10">
    <property type="entry name" value="Glycerol uptake facilitator protein"/>
    <property type="match status" value="1"/>
</dbReference>
<name>C4FF14_9BIFI</name>
<comment type="similarity">
    <text evidence="2 8">Belongs to the MIP/aquaporin (TC 1.A.8) family.</text>
</comment>
<reference evidence="11" key="1">
    <citation type="submission" date="2009-04" db="EMBL/GenBank/DDBJ databases">
        <authorList>
            <person name="Weinstock G."/>
            <person name="Sodergren E."/>
            <person name="Clifton S."/>
            <person name="Fulton L."/>
            <person name="Fulton B."/>
            <person name="Courtney L."/>
            <person name="Fronick C."/>
            <person name="Harrison M."/>
            <person name="Strong C."/>
            <person name="Farmer C."/>
            <person name="Delahaunty K."/>
            <person name="Markovic C."/>
            <person name="Hall O."/>
            <person name="Minx P."/>
            <person name="Tomlinson C."/>
            <person name="Mitreva M."/>
            <person name="Nelson J."/>
            <person name="Hou S."/>
            <person name="Wollam A."/>
            <person name="Pepin K.H."/>
            <person name="Johnson M."/>
            <person name="Bhonagiri V."/>
            <person name="Nash W.E."/>
            <person name="Warren W."/>
            <person name="Chinwalla A."/>
            <person name="Mardis E.R."/>
            <person name="Wilson R.K."/>
        </authorList>
    </citation>
    <scope>NUCLEOTIDE SEQUENCE [LARGE SCALE GENOMIC DNA]</scope>
    <source>
        <strain evidence="11">DSM 20098</strain>
    </source>
</reference>
<evidence type="ECO:0000313" key="11">
    <source>
        <dbReference type="EMBL" id="EEP21545.1"/>
    </source>
</evidence>
<comment type="caution">
    <text evidence="11">The sequence shown here is derived from an EMBL/GenBank/DDBJ whole genome shotgun (WGS) entry which is preliminary data.</text>
</comment>
<dbReference type="InterPro" id="IPR000425">
    <property type="entry name" value="MIP"/>
</dbReference>
<evidence type="ECO:0000313" key="12">
    <source>
        <dbReference type="Proteomes" id="UP000006408"/>
    </source>
</evidence>
<feature type="transmembrane region" description="Helical" evidence="10">
    <location>
        <begin position="124"/>
        <end position="145"/>
    </location>
</feature>
<keyword evidence="5 8" id="KW-0812">Transmembrane</keyword>
<evidence type="ECO:0000256" key="1">
    <source>
        <dbReference type="ARBA" id="ARBA00004651"/>
    </source>
</evidence>
<dbReference type="AlphaFoldDB" id="C4FF14"/>
<dbReference type="PRINTS" id="PR00783">
    <property type="entry name" value="MINTRINSICP"/>
</dbReference>
<evidence type="ECO:0000256" key="5">
    <source>
        <dbReference type="ARBA" id="ARBA00022692"/>
    </source>
</evidence>
<keyword evidence="7 10" id="KW-0472">Membrane</keyword>
<dbReference type="Proteomes" id="UP000006408">
    <property type="component" value="Unassembled WGS sequence"/>
</dbReference>
<evidence type="ECO:0000256" key="8">
    <source>
        <dbReference type="RuleBase" id="RU000477"/>
    </source>
</evidence>
<keyword evidence="12" id="KW-1185">Reference proteome</keyword>
<keyword evidence="3 8" id="KW-0813">Transport</keyword>
<feature type="compositionally biased region" description="Acidic residues" evidence="9">
    <location>
        <begin position="317"/>
        <end position="327"/>
    </location>
</feature>
<organism evidence="11 12">
    <name type="scientific">Bifidobacterium angulatum DSM 20098 = JCM 7096</name>
    <dbReference type="NCBI Taxonomy" id="518635"/>
    <lineage>
        <taxon>Bacteria</taxon>
        <taxon>Bacillati</taxon>
        <taxon>Actinomycetota</taxon>
        <taxon>Actinomycetes</taxon>
        <taxon>Bifidobacteriales</taxon>
        <taxon>Bifidobacteriaceae</taxon>
        <taxon>Bifidobacterium</taxon>
    </lineage>
</organism>
<feature type="region of interest" description="Disordered" evidence="9">
    <location>
        <begin position="293"/>
        <end position="348"/>
    </location>
</feature>
<keyword evidence="6 10" id="KW-1133">Transmembrane helix</keyword>
<dbReference type="PANTHER" id="PTHR19139">
    <property type="entry name" value="AQUAPORIN TRANSPORTER"/>
    <property type="match status" value="1"/>
</dbReference>
<sequence length="348" mass="37435">MLLNWQPFRRALRPLQHYYSINRRIDMTSPITVPSEDVLPETVEHESPLPLRIGAELLGTFIVCFAVYVLCTFGSIVFSLNLAYIAIGTGLAYMAATLFLGRISGGQFNPAITVAAMLTGKTKVLDGILYIIFQVLGSALAGLLIKSLLPVSSTITAKQWLTTAVNGFDKGSIAYTTLQQYGLNFSVSQAAAVEIVASLVIIAVAMTQYGSKNYAAYMGIVYGFGTVVAFPVTAASLNPARSTGIALFAYNQGLTQNPLTQLWLFWVCPVLAAAVVALAMMVKMPKKGDDPAQLNAYDEANADQGESVEASEKEAADIDTETTQESEAEVRDEQSDAKTDSDNGVERD</sequence>
<feature type="transmembrane region" description="Helical" evidence="10">
    <location>
        <begin position="84"/>
        <end position="103"/>
    </location>
</feature>
<proteinExistence type="inferred from homology"/>
<dbReference type="EMBL" id="ABYS02000004">
    <property type="protein sequence ID" value="EEP21545.1"/>
    <property type="molecule type" value="Genomic_DNA"/>
</dbReference>
<accession>C4FF14</accession>
<dbReference type="PANTHER" id="PTHR19139:SF199">
    <property type="entry name" value="MIP17260P"/>
    <property type="match status" value="1"/>
</dbReference>
<evidence type="ECO:0000256" key="9">
    <source>
        <dbReference type="SAM" id="MobiDB-lite"/>
    </source>
</evidence>
<feature type="transmembrane region" description="Helical" evidence="10">
    <location>
        <begin position="263"/>
        <end position="282"/>
    </location>
</feature>
<comment type="subcellular location">
    <subcellularLocation>
        <location evidence="1">Cell membrane</location>
        <topology evidence="1">Multi-pass membrane protein</topology>
    </subcellularLocation>
</comment>
<feature type="transmembrane region" description="Helical" evidence="10">
    <location>
        <begin position="187"/>
        <end position="207"/>
    </location>
</feature>
<evidence type="ECO:0000256" key="6">
    <source>
        <dbReference type="ARBA" id="ARBA00022989"/>
    </source>
</evidence>
<feature type="compositionally biased region" description="Basic and acidic residues" evidence="9">
    <location>
        <begin position="328"/>
        <end position="348"/>
    </location>
</feature>
<feature type="transmembrane region" description="Helical" evidence="10">
    <location>
        <begin position="214"/>
        <end position="234"/>
    </location>
</feature>
<dbReference type="GO" id="GO:0005886">
    <property type="term" value="C:plasma membrane"/>
    <property type="evidence" value="ECO:0007669"/>
    <property type="project" value="UniProtKB-SubCell"/>
</dbReference>
<evidence type="ECO:0000256" key="4">
    <source>
        <dbReference type="ARBA" id="ARBA00022475"/>
    </source>
</evidence>